<dbReference type="PANTHER" id="PTHR43284">
    <property type="entry name" value="ASPARAGINE SYNTHETASE (GLUTAMINE-HYDROLYZING)"/>
    <property type="match status" value="1"/>
</dbReference>
<evidence type="ECO:0000256" key="3">
    <source>
        <dbReference type="ARBA" id="ARBA00022888"/>
    </source>
</evidence>
<dbReference type="AlphaFoldDB" id="A0A2C6LH76"/>
<dbReference type="EMBL" id="AWQQ01000088">
    <property type="protein sequence ID" value="PHJ37640.1"/>
    <property type="molecule type" value="Genomic_DNA"/>
</dbReference>
<dbReference type="InterPro" id="IPR051786">
    <property type="entry name" value="ASN_synthetase/amidase"/>
</dbReference>
<dbReference type="PANTHER" id="PTHR43284:SF1">
    <property type="entry name" value="ASPARAGINE SYNTHETASE"/>
    <property type="match status" value="1"/>
</dbReference>
<dbReference type="Proteomes" id="UP000222564">
    <property type="component" value="Unassembled WGS sequence"/>
</dbReference>
<comment type="catalytic activity">
    <reaction evidence="4">
        <text>L-aspartate + L-glutamine + ATP + H2O = L-asparagine + L-glutamate + AMP + diphosphate + H(+)</text>
        <dbReference type="Rhea" id="RHEA:12228"/>
        <dbReference type="ChEBI" id="CHEBI:15377"/>
        <dbReference type="ChEBI" id="CHEBI:15378"/>
        <dbReference type="ChEBI" id="CHEBI:29985"/>
        <dbReference type="ChEBI" id="CHEBI:29991"/>
        <dbReference type="ChEBI" id="CHEBI:30616"/>
        <dbReference type="ChEBI" id="CHEBI:33019"/>
        <dbReference type="ChEBI" id="CHEBI:58048"/>
        <dbReference type="ChEBI" id="CHEBI:58359"/>
        <dbReference type="ChEBI" id="CHEBI:456215"/>
        <dbReference type="EC" id="6.3.5.4"/>
    </reaction>
</comment>
<keyword evidence="3" id="KW-0028">Amino-acid biosynthesis</keyword>
<proteinExistence type="predicted"/>
<dbReference type="InterPro" id="IPR001962">
    <property type="entry name" value="Asn_synthase"/>
</dbReference>
<dbReference type="GO" id="GO:0006529">
    <property type="term" value="P:asparagine biosynthetic process"/>
    <property type="evidence" value="ECO:0007669"/>
    <property type="project" value="UniProtKB-KW"/>
</dbReference>
<evidence type="ECO:0000256" key="2">
    <source>
        <dbReference type="ARBA" id="ARBA00012737"/>
    </source>
</evidence>
<organism evidence="6 7">
    <name type="scientific">Desulforamulus profundi</name>
    <dbReference type="NCBI Taxonomy" id="1383067"/>
    <lineage>
        <taxon>Bacteria</taxon>
        <taxon>Bacillati</taxon>
        <taxon>Bacillota</taxon>
        <taxon>Clostridia</taxon>
        <taxon>Eubacteriales</taxon>
        <taxon>Peptococcaceae</taxon>
        <taxon>Desulforamulus</taxon>
    </lineage>
</organism>
<reference evidence="6 7" key="1">
    <citation type="submission" date="2013-09" db="EMBL/GenBank/DDBJ databases">
        <title>Biodegradation of hydrocarbons in the deep terrestrial subsurface : characterization of a microbial consortium composed of two Desulfotomaculum species originating from a deep geological formation.</title>
        <authorList>
            <person name="Aullo T."/>
            <person name="Berlendis S."/>
            <person name="Lascourreges J.-F."/>
            <person name="Dessort D."/>
            <person name="Saint-Laurent S."/>
            <person name="Schraauwers B."/>
            <person name="Mas J."/>
            <person name="Magot M."/>
            <person name="Ranchou-Peyruse A."/>
        </authorList>
    </citation>
    <scope>NUCLEOTIDE SEQUENCE [LARGE SCALE GENOMIC DNA]</scope>
    <source>
        <strain evidence="6 7">Bs107</strain>
    </source>
</reference>
<gene>
    <name evidence="6" type="ORF">P378_15390</name>
</gene>
<dbReference type="InterPro" id="IPR014729">
    <property type="entry name" value="Rossmann-like_a/b/a_fold"/>
</dbReference>
<feature type="domain" description="Asparagine synthetase" evidence="5">
    <location>
        <begin position="98"/>
        <end position="129"/>
    </location>
</feature>
<evidence type="ECO:0000313" key="6">
    <source>
        <dbReference type="EMBL" id="PHJ37640.1"/>
    </source>
</evidence>
<dbReference type="EC" id="6.3.5.4" evidence="2"/>
<evidence type="ECO:0000256" key="4">
    <source>
        <dbReference type="ARBA" id="ARBA00048741"/>
    </source>
</evidence>
<dbReference type="SUPFAM" id="SSF52402">
    <property type="entry name" value="Adenine nucleotide alpha hydrolases-like"/>
    <property type="match status" value="1"/>
</dbReference>
<comment type="caution">
    <text evidence="6">The sequence shown here is derived from an EMBL/GenBank/DDBJ whole genome shotgun (WGS) entry which is preliminary data.</text>
</comment>
<evidence type="ECO:0000313" key="7">
    <source>
        <dbReference type="Proteomes" id="UP000222564"/>
    </source>
</evidence>
<protein>
    <recommendedName>
        <fullName evidence="2">asparagine synthase (glutamine-hydrolyzing)</fullName>
        <ecNumber evidence="2">6.3.5.4</ecNumber>
    </recommendedName>
</protein>
<evidence type="ECO:0000259" key="5">
    <source>
        <dbReference type="Pfam" id="PF00733"/>
    </source>
</evidence>
<dbReference type="InterPro" id="IPR029055">
    <property type="entry name" value="Ntn_hydrolases_N"/>
</dbReference>
<dbReference type="Pfam" id="PF00733">
    <property type="entry name" value="Asn_synthase"/>
    <property type="match status" value="1"/>
</dbReference>
<keyword evidence="7" id="KW-1185">Reference proteome</keyword>
<dbReference type="GO" id="GO:0004066">
    <property type="term" value="F:asparagine synthase (glutamine-hydrolyzing) activity"/>
    <property type="evidence" value="ECO:0007669"/>
    <property type="project" value="UniProtKB-EC"/>
</dbReference>
<keyword evidence="3" id="KW-0061">Asparagine biosynthesis</keyword>
<accession>A0A2C6LH76</accession>
<name>A0A2C6LH76_9FIRM</name>
<sequence length="137" mass="15019">MGVKPLFYARRGNAFIFGSELKALLAHPLVKPEVAADGLAEIFALGPARTPGHGVFKDVHELRPGYSLTFKDDTLRIHHYWGLVSRPHEDDLCTTINKVRELLEDSISRQLVADVPVCTFLSGGLDSSAFQPLPPGL</sequence>
<dbReference type="SUPFAM" id="SSF56235">
    <property type="entry name" value="N-terminal nucleophile aminohydrolases (Ntn hydrolases)"/>
    <property type="match status" value="1"/>
</dbReference>
<evidence type="ECO:0000256" key="1">
    <source>
        <dbReference type="ARBA" id="ARBA00005187"/>
    </source>
</evidence>
<dbReference type="Gene3D" id="3.40.50.620">
    <property type="entry name" value="HUPs"/>
    <property type="match status" value="1"/>
</dbReference>
<comment type="pathway">
    <text evidence="1">Amino-acid biosynthesis; L-asparagine biosynthesis; L-asparagine from L-aspartate (L-Gln route): step 1/1.</text>
</comment>
<dbReference type="Gene3D" id="3.60.20.10">
    <property type="entry name" value="Glutamine Phosphoribosylpyrophosphate, subunit 1, domain 1"/>
    <property type="match status" value="1"/>
</dbReference>